<name>A0ABV0G1U2_9BURK</name>
<comment type="caution">
    <text evidence="1">The sequence shown here is derived from an EMBL/GenBank/DDBJ whole genome shotgun (WGS) entry which is preliminary data.</text>
</comment>
<protein>
    <recommendedName>
        <fullName evidence="3">Tetratricopeptide repeat protein</fullName>
    </recommendedName>
</protein>
<accession>A0ABV0G1U2</accession>
<dbReference type="InterPro" id="IPR011990">
    <property type="entry name" value="TPR-like_helical_dom_sf"/>
</dbReference>
<dbReference type="RefSeq" id="WP_347704506.1">
    <property type="nucleotide sequence ID" value="NZ_JBDPZD010000002.1"/>
</dbReference>
<reference evidence="1 2" key="1">
    <citation type="submission" date="2024-05" db="EMBL/GenBank/DDBJ databases">
        <title>Roseateles sp. DJS-2-20 16S ribosomal RNA gene Genome sequencing and assembly.</title>
        <authorList>
            <person name="Woo H."/>
        </authorList>
    </citation>
    <scope>NUCLEOTIDE SEQUENCE [LARGE SCALE GENOMIC DNA]</scope>
    <source>
        <strain evidence="1 2">DJS-2-20</strain>
    </source>
</reference>
<dbReference type="SUPFAM" id="SSF48452">
    <property type="entry name" value="TPR-like"/>
    <property type="match status" value="1"/>
</dbReference>
<dbReference type="Proteomes" id="UP001495147">
    <property type="component" value="Unassembled WGS sequence"/>
</dbReference>
<gene>
    <name evidence="1" type="ORF">ABDJ85_09450</name>
</gene>
<proteinExistence type="predicted"/>
<sequence>MTNDWYRQAEWTPDAALEFERRLARSRGQRKEYLRIQALTLADSSSPEDARAAITLARRQLDGAETGIHAAQMHATMAKAAATLGDNNGAIEAYRCAVDLEAKRPNVRGYHYIDYAWFASVRGLSFLFDEVLTAIERNWEKQDLMFPFNRYRYFGSLALIAASQGDETAAQQMARQAMASVAKEKGPLPGFPLAGRVGRGRDEVRERLERLAGQEVGRGEP</sequence>
<evidence type="ECO:0008006" key="3">
    <source>
        <dbReference type="Google" id="ProtNLM"/>
    </source>
</evidence>
<evidence type="ECO:0000313" key="1">
    <source>
        <dbReference type="EMBL" id="MEO3691693.1"/>
    </source>
</evidence>
<evidence type="ECO:0000313" key="2">
    <source>
        <dbReference type="Proteomes" id="UP001495147"/>
    </source>
</evidence>
<dbReference type="EMBL" id="JBDPZD010000002">
    <property type="protein sequence ID" value="MEO3691693.1"/>
    <property type="molecule type" value="Genomic_DNA"/>
</dbReference>
<organism evidence="1 2">
    <name type="scientific">Roseateles paludis</name>
    <dbReference type="NCBI Taxonomy" id="3145238"/>
    <lineage>
        <taxon>Bacteria</taxon>
        <taxon>Pseudomonadati</taxon>
        <taxon>Pseudomonadota</taxon>
        <taxon>Betaproteobacteria</taxon>
        <taxon>Burkholderiales</taxon>
        <taxon>Sphaerotilaceae</taxon>
        <taxon>Roseateles</taxon>
    </lineage>
</organism>
<keyword evidence="2" id="KW-1185">Reference proteome</keyword>